<protein>
    <submittedName>
        <fullName evidence="2">Uncharacterized protein</fullName>
    </submittedName>
</protein>
<accession>A0A2J6PFH1</accession>
<gene>
    <name evidence="2" type="ORF">NA56DRAFT_454107</name>
</gene>
<sequence>MLCLHMTSNRESHLSSTINISMSIAEAPTLPANGTRRSSSSSPGSRITSLGLKHNTWFLSPKFQISSRKYLKRAPRPINPQTPLFKTSPRGVSAYIPSIASPNFPSFHLPFFLLYRLYRLCSRKSEYLGPPRLTSRTSIQKRTCKRQEVNKRHLFPLQRARDVTFYHPAHPPPSVPCNPSSTSTSTSTSTSDLRLKFTVDK</sequence>
<keyword evidence="3" id="KW-1185">Reference proteome</keyword>
<dbReference type="EMBL" id="KZ613542">
    <property type="protein sequence ID" value="PMD12802.1"/>
    <property type="molecule type" value="Genomic_DNA"/>
</dbReference>
<organism evidence="2 3">
    <name type="scientific">Hyaloscypha hepaticicola</name>
    <dbReference type="NCBI Taxonomy" id="2082293"/>
    <lineage>
        <taxon>Eukaryota</taxon>
        <taxon>Fungi</taxon>
        <taxon>Dikarya</taxon>
        <taxon>Ascomycota</taxon>
        <taxon>Pezizomycotina</taxon>
        <taxon>Leotiomycetes</taxon>
        <taxon>Helotiales</taxon>
        <taxon>Hyaloscyphaceae</taxon>
        <taxon>Hyaloscypha</taxon>
    </lineage>
</organism>
<evidence type="ECO:0000256" key="1">
    <source>
        <dbReference type="SAM" id="MobiDB-lite"/>
    </source>
</evidence>
<evidence type="ECO:0000313" key="2">
    <source>
        <dbReference type="EMBL" id="PMD12802.1"/>
    </source>
</evidence>
<name>A0A2J6PFH1_9HELO</name>
<feature type="compositionally biased region" description="Low complexity" evidence="1">
    <location>
        <begin position="180"/>
        <end position="191"/>
    </location>
</feature>
<dbReference type="AlphaFoldDB" id="A0A2J6PFH1"/>
<dbReference type="Proteomes" id="UP000235672">
    <property type="component" value="Unassembled WGS sequence"/>
</dbReference>
<evidence type="ECO:0000313" key="3">
    <source>
        <dbReference type="Proteomes" id="UP000235672"/>
    </source>
</evidence>
<feature type="region of interest" description="Disordered" evidence="1">
    <location>
        <begin position="168"/>
        <end position="201"/>
    </location>
</feature>
<proteinExistence type="predicted"/>
<reference evidence="2 3" key="1">
    <citation type="submission" date="2016-05" db="EMBL/GenBank/DDBJ databases">
        <title>A degradative enzymes factory behind the ericoid mycorrhizal symbiosis.</title>
        <authorList>
            <consortium name="DOE Joint Genome Institute"/>
            <person name="Martino E."/>
            <person name="Morin E."/>
            <person name="Grelet G."/>
            <person name="Kuo A."/>
            <person name="Kohler A."/>
            <person name="Daghino S."/>
            <person name="Barry K."/>
            <person name="Choi C."/>
            <person name="Cichocki N."/>
            <person name="Clum A."/>
            <person name="Copeland A."/>
            <person name="Hainaut M."/>
            <person name="Haridas S."/>
            <person name="Labutti K."/>
            <person name="Lindquist E."/>
            <person name="Lipzen A."/>
            <person name="Khouja H.-R."/>
            <person name="Murat C."/>
            <person name="Ohm R."/>
            <person name="Olson A."/>
            <person name="Spatafora J."/>
            <person name="Veneault-Fourrey C."/>
            <person name="Henrissat B."/>
            <person name="Grigoriev I."/>
            <person name="Martin F."/>
            <person name="Perotto S."/>
        </authorList>
    </citation>
    <scope>NUCLEOTIDE SEQUENCE [LARGE SCALE GENOMIC DNA]</scope>
    <source>
        <strain evidence="2 3">UAMH 7357</strain>
    </source>
</reference>